<keyword evidence="3" id="KW-1185">Reference proteome</keyword>
<dbReference type="GO" id="GO:1990380">
    <property type="term" value="F:K48-linked deubiquitinase activity"/>
    <property type="evidence" value="ECO:0007669"/>
    <property type="project" value="InterPro"/>
</dbReference>
<organism evidence="2 3">
    <name type="scientific">Pleurotus ostreatus</name>
    <name type="common">Oyster mushroom</name>
    <name type="synonym">White-rot fungus</name>
    <dbReference type="NCBI Taxonomy" id="5322"/>
    <lineage>
        <taxon>Eukaryota</taxon>
        <taxon>Fungi</taxon>
        <taxon>Dikarya</taxon>
        <taxon>Basidiomycota</taxon>
        <taxon>Agaricomycotina</taxon>
        <taxon>Agaricomycetes</taxon>
        <taxon>Agaricomycetidae</taxon>
        <taxon>Agaricales</taxon>
        <taxon>Pleurotineae</taxon>
        <taxon>Pleurotaceae</taxon>
        <taxon>Pleurotus</taxon>
    </lineage>
</organism>
<accession>A0A8H6ZQV9</accession>
<dbReference type="GO" id="GO:0005829">
    <property type="term" value="C:cytosol"/>
    <property type="evidence" value="ECO:0007669"/>
    <property type="project" value="TreeGrafter"/>
</dbReference>
<comment type="caution">
    <text evidence="2">The sequence shown here is derived from an EMBL/GenBank/DDBJ whole genome shotgun (WGS) entry which is preliminary data.</text>
</comment>
<dbReference type="GO" id="GO:0071944">
    <property type="term" value="C:cell periphery"/>
    <property type="evidence" value="ECO:0007669"/>
    <property type="project" value="TreeGrafter"/>
</dbReference>
<dbReference type="Pfam" id="PF04424">
    <property type="entry name" value="MINDY_DUB"/>
    <property type="match status" value="1"/>
</dbReference>
<dbReference type="GO" id="GO:0016807">
    <property type="term" value="F:cysteine-type carboxypeptidase activity"/>
    <property type="evidence" value="ECO:0007669"/>
    <property type="project" value="TreeGrafter"/>
</dbReference>
<dbReference type="InterPro" id="IPR033979">
    <property type="entry name" value="MINDY_domain"/>
</dbReference>
<feature type="domain" description="MINDY deubiquitinase" evidence="1">
    <location>
        <begin position="17"/>
        <end position="291"/>
    </location>
</feature>
<proteinExistence type="predicted"/>
<dbReference type="AlphaFoldDB" id="A0A8H6ZQV9"/>
<dbReference type="RefSeq" id="XP_036628941.1">
    <property type="nucleotide sequence ID" value="XM_036779552.1"/>
</dbReference>
<reference evidence="2" key="1">
    <citation type="submission" date="2019-07" db="EMBL/GenBank/DDBJ databases">
        <authorList>
            <person name="Palmer J.M."/>
        </authorList>
    </citation>
    <scope>NUCLEOTIDE SEQUENCE</scope>
    <source>
        <strain evidence="2">PC9</strain>
    </source>
</reference>
<dbReference type="OrthoDB" id="10261212at2759"/>
<dbReference type="InterPro" id="IPR007518">
    <property type="entry name" value="MINDY"/>
</dbReference>
<dbReference type="GO" id="GO:0071108">
    <property type="term" value="P:protein K48-linked deubiquitination"/>
    <property type="evidence" value="ECO:0007669"/>
    <property type="project" value="TreeGrafter"/>
</dbReference>
<sequence>MPSQVLPPTVQSSRAEVWDLKEITFRYGSRRIITQNSNGPCSFIAICNILILRGQIEILPPNREKVSYEYLSQLLGEDLLSVSGDVDISAALSAMPSTQRGMDLNPLFTGPTLFRPSSHGGELELFKLAKIKLVHGWLVDPQSPEAPAVMKVENYDSAVDLVAAADHITKGRLVVSRNHAPVASSSKADNSTLSDEDRAKVEDAILIGRFLETTRTELTYHGLFELARIIEPGQLVALYRSSHLSVLYKPPNDDALYSLVTDHSFLREPTVVWRRMDDVDVAFAPYVDADFKPSSPAGGDVIGQTAEEVFLATQYLSDPQAQVDNELAMQLQFEEDHTFRERRTMYYKRQQERRQYAEKKAAKALKKGKTCIIM</sequence>
<evidence type="ECO:0000313" key="2">
    <source>
        <dbReference type="EMBL" id="KAF7424747.1"/>
    </source>
</evidence>
<dbReference type="GO" id="GO:0004843">
    <property type="term" value="F:cysteine-type deubiquitinase activity"/>
    <property type="evidence" value="ECO:0007669"/>
    <property type="project" value="InterPro"/>
</dbReference>
<dbReference type="Proteomes" id="UP000623687">
    <property type="component" value="Unassembled WGS sequence"/>
</dbReference>
<gene>
    <name evidence="2" type="ORF">PC9H_010058</name>
</gene>
<dbReference type="GeneID" id="59379876"/>
<protein>
    <recommendedName>
        <fullName evidence="1">MINDY deubiquitinase domain-containing protein</fullName>
    </recommendedName>
</protein>
<dbReference type="EMBL" id="JACETU010000007">
    <property type="protein sequence ID" value="KAF7424747.1"/>
    <property type="molecule type" value="Genomic_DNA"/>
</dbReference>
<name>A0A8H6ZQV9_PLEOS</name>
<evidence type="ECO:0000259" key="1">
    <source>
        <dbReference type="Pfam" id="PF04424"/>
    </source>
</evidence>
<dbReference type="VEuPathDB" id="FungiDB:PC9H_010058"/>
<dbReference type="PANTHER" id="PTHR18063:SF6">
    <property type="entry name" value="UBIQUITIN CARBOXYL-TERMINAL HYDROLASE"/>
    <property type="match status" value="1"/>
</dbReference>
<evidence type="ECO:0000313" key="3">
    <source>
        <dbReference type="Proteomes" id="UP000623687"/>
    </source>
</evidence>
<dbReference type="PANTHER" id="PTHR18063">
    <property type="entry name" value="NF-E2 INDUCIBLE PROTEIN"/>
    <property type="match status" value="1"/>
</dbReference>